<protein>
    <submittedName>
        <fullName evidence="2">Uncharacterized protein</fullName>
    </submittedName>
</protein>
<comment type="caution">
    <text evidence="2">The sequence shown here is derived from an EMBL/GenBank/DDBJ whole genome shotgun (WGS) entry which is preliminary data.</text>
</comment>
<evidence type="ECO:0000256" key="1">
    <source>
        <dbReference type="SAM" id="MobiDB-lite"/>
    </source>
</evidence>
<gene>
    <name evidence="2" type="ORF">GH714_022791</name>
</gene>
<feature type="region of interest" description="Disordered" evidence="1">
    <location>
        <begin position="52"/>
        <end position="71"/>
    </location>
</feature>
<organism evidence="2 3">
    <name type="scientific">Hevea brasiliensis</name>
    <name type="common">Para rubber tree</name>
    <name type="synonym">Siphonia brasiliensis</name>
    <dbReference type="NCBI Taxonomy" id="3981"/>
    <lineage>
        <taxon>Eukaryota</taxon>
        <taxon>Viridiplantae</taxon>
        <taxon>Streptophyta</taxon>
        <taxon>Embryophyta</taxon>
        <taxon>Tracheophyta</taxon>
        <taxon>Spermatophyta</taxon>
        <taxon>Magnoliopsida</taxon>
        <taxon>eudicotyledons</taxon>
        <taxon>Gunneridae</taxon>
        <taxon>Pentapetalae</taxon>
        <taxon>rosids</taxon>
        <taxon>fabids</taxon>
        <taxon>Malpighiales</taxon>
        <taxon>Euphorbiaceae</taxon>
        <taxon>Crotonoideae</taxon>
        <taxon>Micrandreae</taxon>
        <taxon>Hevea</taxon>
    </lineage>
</organism>
<dbReference type="EMBL" id="JAAGAX010000001">
    <property type="protein sequence ID" value="KAF2325105.1"/>
    <property type="molecule type" value="Genomic_DNA"/>
</dbReference>
<accession>A0A6A6NIT5</accession>
<evidence type="ECO:0000313" key="2">
    <source>
        <dbReference type="EMBL" id="KAF2325105.1"/>
    </source>
</evidence>
<keyword evidence="3" id="KW-1185">Reference proteome</keyword>
<dbReference type="AlphaFoldDB" id="A0A6A6NIT5"/>
<evidence type="ECO:0000313" key="3">
    <source>
        <dbReference type="Proteomes" id="UP000467840"/>
    </source>
</evidence>
<reference evidence="2 3" key="1">
    <citation type="journal article" date="2020" name="Mol. Plant">
        <title>The Chromosome-Based Rubber Tree Genome Provides New Insights into Spurge Genome Evolution and Rubber Biosynthesis.</title>
        <authorList>
            <person name="Liu J."/>
            <person name="Shi C."/>
            <person name="Shi C.C."/>
            <person name="Li W."/>
            <person name="Zhang Q.J."/>
            <person name="Zhang Y."/>
            <person name="Li K."/>
            <person name="Lu H.F."/>
            <person name="Shi C."/>
            <person name="Zhu S.T."/>
            <person name="Xiao Z.Y."/>
            <person name="Nan H."/>
            <person name="Yue Y."/>
            <person name="Zhu X.G."/>
            <person name="Wu Y."/>
            <person name="Hong X.N."/>
            <person name="Fan G.Y."/>
            <person name="Tong Y."/>
            <person name="Zhang D."/>
            <person name="Mao C.L."/>
            <person name="Liu Y.L."/>
            <person name="Hao S.J."/>
            <person name="Liu W.Q."/>
            <person name="Lv M.Q."/>
            <person name="Zhang H.B."/>
            <person name="Liu Y."/>
            <person name="Hu-Tang G.R."/>
            <person name="Wang J.P."/>
            <person name="Wang J.H."/>
            <person name="Sun Y.H."/>
            <person name="Ni S.B."/>
            <person name="Chen W.B."/>
            <person name="Zhang X.C."/>
            <person name="Jiao Y.N."/>
            <person name="Eichler E.E."/>
            <person name="Li G.H."/>
            <person name="Liu X."/>
            <person name="Gao L.Z."/>
        </authorList>
    </citation>
    <scope>NUCLEOTIDE SEQUENCE [LARGE SCALE GENOMIC DNA]</scope>
    <source>
        <strain evidence="3">cv. GT1</strain>
        <tissue evidence="2">Leaf</tissue>
    </source>
</reference>
<proteinExistence type="predicted"/>
<dbReference type="Proteomes" id="UP000467840">
    <property type="component" value="Chromosome 5"/>
</dbReference>
<sequence length="112" mass="13161">MESASSPSTRHLFFTSRCTAPGLHAIPYSLHYPQVDFDCDFDDDEGGYEYDDGGRRSFMKGGEEEYEERIPEEEKEIDLRAEEFIAKFYEQMKLQRQIRDHFFVKEDSCGIL</sequence>
<dbReference type="InterPro" id="IPR008480">
    <property type="entry name" value="DUF761_pln"/>
</dbReference>
<name>A0A6A6NIT5_HEVBR</name>
<dbReference type="Pfam" id="PF05553">
    <property type="entry name" value="DUF761"/>
    <property type="match status" value="1"/>
</dbReference>